<dbReference type="Proteomes" id="UP000029120">
    <property type="component" value="Chromosome 1"/>
</dbReference>
<dbReference type="eggNOG" id="ENOG502SUEZ">
    <property type="taxonomic scope" value="Eukaryota"/>
</dbReference>
<dbReference type="PROSITE" id="PS00271">
    <property type="entry name" value="THIONIN"/>
    <property type="match status" value="1"/>
</dbReference>
<dbReference type="InterPro" id="IPR001010">
    <property type="entry name" value="Thionin"/>
</dbReference>
<evidence type="ECO:0000256" key="5">
    <source>
        <dbReference type="ARBA" id="ARBA00022821"/>
    </source>
</evidence>
<comment type="similarity">
    <text evidence="2">Belongs to the plant thionin (TC 1.C.44) family.</text>
</comment>
<evidence type="ECO:0000256" key="4">
    <source>
        <dbReference type="ARBA" id="ARBA00022656"/>
    </source>
</evidence>
<evidence type="ECO:0000256" key="7">
    <source>
        <dbReference type="SAM" id="SignalP"/>
    </source>
</evidence>
<evidence type="ECO:0000313" key="8">
    <source>
        <dbReference type="EMBL" id="KFK42665.1"/>
    </source>
</evidence>
<keyword evidence="7" id="KW-0732">Signal</keyword>
<keyword evidence="3" id="KW-0964">Secreted</keyword>
<dbReference type="OMA" id="DANICCP"/>
<dbReference type="OrthoDB" id="653285at2759"/>
<dbReference type="Gramene" id="KFK42665">
    <property type="protein sequence ID" value="KFK42665"/>
    <property type="gene ID" value="AALP_AA1G023900"/>
</dbReference>
<name>A0A087HKL3_ARAAL</name>
<dbReference type="GO" id="GO:0005576">
    <property type="term" value="C:extracellular region"/>
    <property type="evidence" value="ECO:0007669"/>
    <property type="project" value="UniProtKB-SubCell"/>
</dbReference>
<evidence type="ECO:0000256" key="2">
    <source>
        <dbReference type="ARBA" id="ARBA00009872"/>
    </source>
</evidence>
<dbReference type="PANTHER" id="PTHR33920:SF2">
    <property type="entry name" value="THIONIN-2.1-RELATED"/>
    <property type="match status" value="1"/>
</dbReference>
<evidence type="ECO:0000256" key="1">
    <source>
        <dbReference type="ARBA" id="ARBA00004613"/>
    </source>
</evidence>
<comment type="subcellular location">
    <subcellularLocation>
        <location evidence="1">Secreted</location>
    </subcellularLocation>
</comment>
<keyword evidence="5" id="KW-0611">Plant defense</keyword>
<keyword evidence="6" id="KW-1015">Disulfide bond</keyword>
<evidence type="ECO:0000313" key="9">
    <source>
        <dbReference type="Proteomes" id="UP000029120"/>
    </source>
</evidence>
<keyword evidence="9" id="KW-1185">Reference proteome</keyword>
<gene>
    <name evidence="8" type="ordered locus">AALP_Aa1g023900</name>
</gene>
<dbReference type="GO" id="GO:0006952">
    <property type="term" value="P:defense response"/>
    <property type="evidence" value="ECO:0007669"/>
    <property type="project" value="UniProtKB-KW"/>
</dbReference>
<dbReference type="Gene3D" id="3.30.1350.10">
    <property type="entry name" value="Thionin-like"/>
    <property type="match status" value="1"/>
</dbReference>
<dbReference type="GO" id="GO:0090729">
    <property type="term" value="F:toxin activity"/>
    <property type="evidence" value="ECO:0007669"/>
    <property type="project" value="UniProtKB-KW"/>
</dbReference>
<sequence length="133" mass="14214">MEGKTLILSVLIMILFMAQSEVEAKSCCPSTNARNVYNLCLLVQHPRSVCARISQCKIVQENTCPPGYPKDNLENSGDVNEYCTLGCVSSVCGAITTLQGSDENEIVNGAVEQCTKACSTFCAKGSLTPLKTA</sequence>
<proteinExistence type="inferred from homology"/>
<evidence type="ECO:0008006" key="10">
    <source>
        <dbReference type="Google" id="ProtNLM"/>
    </source>
</evidence>
<dbReference type="PRINTS" id="PR00287">
    <property type="entry name" value="THIONIN"/>
</dbReference>
<dbReference type="InterPro" id="IPR036391">
    <property type="entry name" value="Thionin-like_sf"/>
</dbReference>
<feature type="signal peptide" evidence="7">
    <location>
        <begin position="1"/>
        <end position="24"/>
    </location>
</feature>
<dbReference type="FunFam" id="3.30.1350.10:FF:000001">
    <property type="entry name" value="Hellethionin-D"/>
    <property type="match status" value="1"/>
</dbReference>
<reference evidence="9" key="1">
    <citation type="journal article" date="2015" name="Nat. Plants">
        <title>Genome expansion of Arabis alpina linked with retrotransposition and reduced symmetric DNA methylation.</title>
        <authorList>
            <person name="Willing E.M."/>
            <person name="Rawat V."/>
            <person name="Mandakova T."/>
            <person name="Maumus F."/>
            <person name="James G.V."/>
            <person name="Nordstroem K.J."/>
            <person name="Becker C."/>
            <person name="Warthmann N."/>
            <person name="Chica C."/>
            <person name="Szarzynska B."/>
            <person name="Zytnicki M."/>
            <person name="Albani M.C."/>
            <person name="Kiefer C."/>
            <person name="Bergonzi S."/>
            <person name="Castaings L."/>
            <person name="Mateos J.L."/>
            <person name="Berns M.C."/>
            <person name="Bujdoso N."/>
            <person name="Piofczyk T."/>
            <person name="de Lorenzo L."/>
            <person name="Barrero-Sicilia C."/>
            <person name="Mateos I."/>
            <person name="Piednoel M."/>
            <person name="Hagmann J."/>
            <person name="Chen-Min-Tao R."/>
            <person name="Iglesias-Fernandez R."/>
            <person name="Schuster S.C."/>
            <person name="Alonso-Blanco C."/>
            <person name="Roudier F."/>
            <person name="Carbonero P."/>
            <person name="Paz-Ares J."/>
            <person name="Davis S.J."/>
            <person name="Pecinka A."/>
            <person name="Quesneville H."/>
            <person name="Colot V."/>
            <person name="Lysak M.A."/>
            <person name="Weigel D."/>
            <person name="Coupland G."/>
            <person name="Schneeberger K."/>
        </authorList>
    </citation>
    <scope>NUCLEOTIDE SEQUENCE [LARGE SCALE GENOMIC DNA]</scope>
    <source>
        <strain evidence="9">cv. Pajares</strain>
    </source>
</reference>
<dbReference type="PANTHER" id="PTHR33920">
    <property type="entry name" value="THIONIN-2.1-RELATED"/>
    <property type="match status" value="1"/>
</dbReference>
<evidence type="ECO:0000256" key="6">
    <source>
        <dbReference type="ARBA" id="ARBA00023157"/>
    </source>
</evidence>
<organism evidence="8 9">
    <name type="scientific">Arabis alpina</name>
    <name type="common">Alpine rock-cress</name>
    <dbReference type="NCBI Taxonomy" id="50452"/>
    <lineage>
        <taxon>Eukaryota</taxon>
        <taxon>Viridiplantae</taxon>
        <taxon>Streptophyta</taxon>
        <taxon>Embryophyta</taxon>
        <taxon>Tracheophyta</taxon>
        <taxon>Spermatophyta</taxon>
        <taxon>Magnoliopsida</taxon>
        <taxon>eudicotyledons</taxon>
        <taxon>Gunneridae</taxon>
        <taxon>Pentapetalae</taxon>
        <taxon>rosids</taxon>
        <taxon>malvids</taxon>
        <taxon>Brassicales</taxon>
        <taxon>Brassicaceae</taxon>
        <taxon>Arabideae</taxon>
        <taxon>Arabis</taxon>
    </lineage>
</organism>
<protein>
    <recommendedName>
        <fullName evidence="10">Acidic protein</fullName>
    </recommendedName>
</protein>
<accession>A0A087HKL3</accession>
<evidence type="ECO:0000256" key="3">
    <source>
        <dbReference type="ARBA" id="ARBA00022525"/>
    </source>
</evidence>
<dbReference type="AlphaFoldDB" id="A0A087HKL3"/>
<dbReference type="Pfam" id="PF00321">
    <property type="entry name" value="Thionin"/>
    <property type="match status" value="1"/>
</dbReference>
<dbReference type="EMBL" id="CM002869">
    <property type="protein sequence ID" value="KFK42665.1"/>
    <property type="molecule type" value="Genomic_DNA"/>
</dbReference>
<keyword evidence="4" id="KW-0800">Toxin</keyword>
<dbReference type="SUPFAM" id="SSF57429">
    <property type="entry name" value="Crambin-like"/>
    <property type="match status" value="1"/>
</dbReference>
<feature type="chain" id="PRO_5001823508" description="Acidic protein" evidence="7">
    <location>
        <begin position="25"/>
        <end position="133"/>
    </location>
</feature>